<reference evidence="2" key="1">
    <citation type="journal article" date="2012" name="PLoS Genet.">
        <title>Comparative analysis of the genomes of two field isolates of the rice blast fungus Magnaporthe oryzae.</title>
        <authorList>
            <person name="Xue M."/>
            <person name="Yang J."/>
            <person name="Li Z."/>
            <person name="Hu S."/>
            <person name="Yao N."/>
            <person name="Dean R.A."/>
            <person name="Zhao W."/>
            <person name="Shen M."/>
            <person name="Zhang H."/>
            <person name="Li C."/>
            <person name="Liu L."/>
            <person name="Cao L."/>
            <person name="Xu X."/>
            <person name="Xing Y."/>
            <person name="Hsiang T."/>
            <person name="Zhang Z."/>
            <person name="Xu J.R."/>
            <person name="Peng Y.L."/>
        </authorList>
    </citation>
    <scope>NUCLEOTIDE SEQUENCE</scope>
    <source>
        <strain evidence="2">Y34</strain>
    </source>
</reference>
<accession>A0AA97NMC8</accession>
<evidence type="ECO:0000313" key="2">
    <source>
        <dbReference type="EMBL" id="ELQ32844.1"/>
    </source>
</evidence>
<dbReference type="PANTHER" id="PTHR35605:SF1">
    <property type="entry name" value="ECP2 EFFECTOR PROTEIN DOMAIN-CONTAINING PROTEIN-RELATED"/>
    <property type="match status" value="1"/>
</dbReference>
<dbReference type="AlphaFoldDB" id="A0AA97NMC8"/>
<gene>
    <name evidence="2" type="ORF">OOU_Y34scaffold01028g14</name>
</gene>
<sequence>MKQPISIATAAVGLATSGKHVSALATSRALSTLPELPTVDTVWEVEIRPGKKVALTGTAQQVVAKALELNPDYQMKKVPTSPSQPHGSSSGSSNSTRLSKRDYTLCGGDPALQHRTWENIQYLFGLGQTLRIESHTCGRLACQYNSGIEWCNYALEAREHTTDWIAHAAEVVFADCFDGFVGGEFVSGRRVHDDLVVVVIRDSFDC</sequence>
<feature type="region of interest" description="Disordered" evidence="1">
    <location>
        <begin position="75"/>
        <end position="98"/>
    </location>
</feature>
<dbReference type="PANTHER" id="PTHR35605">
    <property type="entry name" value="ECP2 EFFECTOR PROTEIN DOMAIN-CONTAINING PROTEIN-RELATED"/>
    <property type="match status" value="1"/>
</dbReference>
<proteinExistence type="predicted"/>
<dbReference type="Proteomes" id="UP000011086">
    <property type="component" value="Unassembled WGS sequence"/>
</dbReference>
<name>A0AA97NMC8_PYRO3</name>
<protein>
    <submittedName>
        <fullName evidence="2">Uncharacterized protein</fullName>
    </submittedName>
</protein>
<organism evidence="2">
    <name type="scientific">Pyricularia oryzae (strain Y34)</name>
    <name type="common">Rice blast fungus</name>
    <name type="synonym">Magnaporthe oryzae</name>
    <dbReference type="NCBI Taxonomy" id="1143189"/>
    <lineage>
        <taxon>Eukaryota</taxon>
        <taxon>Fungi</taxon>
        <taxon>Dikarya</taxon>
        <taxon>Ascomycota</taxon>
        <taxon>Pezizomycotina</taxon>
        <taxon>Sordariomycetes</taxon>
        <taxon>Sordariomycetidae</taxon>
        <taxon>Magnaporthales</taxon>
        <taxon>Pyriculariaceae</taxon>
        <taxon>Pyricularia</taxon>
    </lineage>
</organism>
<feature type="compositionally biased region" description="Low complexity" evidence="1">
    <location>
        <begin position="81"/>
        <end position="95"/>
    </location>
</feature>
<evidence type="ECO:0000256" key="1">
    <source>
        <dbReference type="SAM" id="MobiDB-lite"/>
    </source>
</evidence>
<dbReference type="EMBL" id="JH793993">
    <property type="protein sequence ID" value="ELQ32844.1"/>
    <property type="molecule type" value="Genomic_DNA"/>
</dbReference>